<name>A0A9Q3BE08_9BASI</name>
<dbReference type="EMBL" id="AVOT02000579">
    <property type="protein sequence ID" value="MBW0463534.1"/>
    <property type="molecule type" value="Genomic_DNA"/>
</dbReference>
<dbReference type="OrthoDB" id="2506366at2759"/>
<feature type="region of interest" description="Disordered" evidence="1">
    <location>
        <begin position="75"/>
        <end position="96"/>
    </location>
</feature>
<comment type="caution">
    <text evidence="2">The sequence shown here is derived from an EMBL/GenBank/DDBJ whole genome shotgun (WGS) entry which is preliminary data.</text>
</comment>
<proteinExistence type="predicted"/>
<feature type="compositionally biased region" description="Basic and acidic residues" evidence="1">
    <location>
        <begin position="83"/>
        <end position="96"/>
    </location>
</feature>
<dbReference type="Proteomes" id="UP000765509">
    <property type="component" value="Unassembled WGS sequence"/>
</dbReference>
<accession>A0A9Q3BE08</accession>
<sequence>MAPRTPLKRAYCKEEGHTETRCTYLAEDLDRRILRTQGASYLFPNYQRVPREGNESSENIVRAFAKEKEELNKKFMENPTVKPKPEEEFKHTENKS</sequence>
<keyword evidence="3" id="KW-1185">Reference proteome</keyword>
<organism evidence="2 3">
    <name type="scientific">Austropuccinia psidii MF-1</name>
    <dbReference type="NCBI Taxonomy" id="1389203"/>
    <lineage>
        <taxon>Eukaryota</taxon>
        <taxon>Fungi</taxon>
        <taxon>Dikarya</taxon>
        <taxon>Basidiomycota</taxon>
        <taxon>Pucciniomycotina</taxon>
        <taxon>Pucciniomycetes</taxon>
        <taxon>Pucciniales</taxon>
        <taxon>Sphaerophragmiaceae</taxon>
        <taxon>Austropuccinia</taxon>
    </lineage>
</organism>
<protein>
    <submittedName>
        <fullName evidence="2">Uncharacterized protein</fullName>
    </submittedName>
</protein>
<dbReference type="AlphaFoldDB" id="A0A9Q3BE08"/>
<evidence type="ECO:0000256" key="1">
    <source>
        <dbReference type="SAM" id="MobiDB-lite"/>
    </source>
</evidence>
<gene>
    <name evidence="2" type="ORF">O181_003249</name>
</gene>
<reference evidence="2" key="1">
    <citation type="submission" date="2021-03" db="EMBL/GenBank/DDBJ databases">
        <title>Draft genome sequence of rust myrtle Austropuccinia psidii MF-1, a brazilian biotype.</title>
        <authorList>
            <person name="Quecine M.C."/>
            <person name="Pachon D.M.R."/>
            <person name="Bonatelli M.L."/>
            <person name="Correr F.H."/>
            <person name="Franceschini L.M."/>
            <person name="Leite T.F."/>
            <person name="Margarido G.R.A."/>
            <person name="Almeida C.A."/>
            <person name="Ferrarezi J.A."/>
            <person name="Labate C.A."/>
        </authorList>
    </citation>
    <scope>NUCLEOTIDE SEQUENCE</scope>
    <source>
        <strain evidence="2">MF-1</strain>
    </source>
</reference>
<evidence type="ECO:0000313" key="2">
    <source>
        <dbReference type="EMBL" id="MBW0463534.1"/>
    </source>
</evidence>
<evidence type="ECO:0000313" key="3">
    <source>
        <dbReference type="Proteomes" id="UP000765509"/>
    </source>
</evidence>